<evidence type="ECO:0000313" key="3">
    <source>
        <dbReference type="EMBL" id="SHL30531.1"/>
    </source>
</evidence>
<keyword evidence="5" id="KW-1185">Reference proteome</keyword>
<evidence type="ECO:0000259" key="1">
    <source>
        <dbReference type="Pfam" id="PF03358"/>
    </source>
</evidence>
<dbReference type="Gene3D" id="3.40.50.360">
    <property type="match status" value="1"/>
</dbReference>
<gene>
    <name evidence="2" type="ORF">SAMN04487891_108232</name>
    <name evidence="3" type="ORF">SAMN05216293_3135</name>
</gene>
<dbReference type="InterPro" id="IPR050712">
    <property type="entry name" value="NAD(P)H-dep_reductase"/>
</dbReference>
<protein>
    <submittedName>
        <fullName evidence="3">NAD(P)H-dependent FMN reductase</fullName>
    </submittedName>
</protein>
<feature type="domain" description="NADPH-dependent FMN reductase-like" evidence="1">
    <location>
        <begin position="4"/>
        <end position="132"/>
    </location>
</feature>
<reference evidence="3 4" key="1">
    <citation type="submission" date="2016-11" db="EMBL/GenBank/DDBJ databases">
        <authorList>
            <person name="Varghese N."/>
            <person name="Submissions S."/>
        </authorList>
    </citation>
    <scope>NUCLEOTIDE SEQUENCE [LARGE SCALE GENOMIC DNA]</scope>
    <source>
        <strain evidence="3 4">CGMCC 1.12174</strain>
        <strain evidence="2 5">DSM 26351</strain>
    </source>
</reference>
<dbReference type="EMBL" id="FRAT01000009">
    <property type="protein sequence ID" value="SHL30531.1"/>
    <property type="molecule type" value="Genomic_DNA"/>
</dbReference>
<proteinExistence type="predicted"/>
<dbReference type="GO" id="GO:0005829">
    <property type="term" value="C:cytosol"/>
    <property type="evidence" value="ECO:0007669"/>
    <property type="project" value="TreeGrafter"/>
</dbReference>
<evidence type="ECO:0000313" key="4">
    <source>
        <dbReference type="Proteomes" id="UP000184031"/>
    </source>
</evidence>
<dbReference type="InterPro" id="IPR005025">
    <property type="entry name" value="FMN_Rdtase-like_dom"/>
</dbReference>
<organism evidence="3 4">
    <name type="scientific">Flagellimonas taeanensis</name>
    <dbReference type="NCBI Taxonomy" id="1005926"/>
    <lineage>
        <taxon>Bacteria</taxon>
        <taxon>Pseudomonadati</taxon>
        <taxon>Bacteroidota</taxon>
        <taxon>Flavobacteriia</taxon>
        <taxon>Flavobacteriales</taxon>
        <taxon>Flavobacteriaceae</taxon>
        <taxon>Flagellimonas</taxon>
    </lineage>
</organism>
<dbReference type="OrthoDB" id="5767802at2"/>
<dbReference type="AlphaFoldDB" id="A0A1M6ZJ37"/>
<evidence type="ECO:0000313" key="2">
    <source>
        <dbReference type="EMBL" id="SFC31031.1"/>
    </source>
</evidence>
<dbReference type="Proteomes" id="UP000198940">
    <property type="component" value="Unassembled WGS sequence"/>
</dbReference>
<dbReference type="SUPFAM" id="SSF52218">
    <property type="entry name" value="Flavoproteins"/>
    <property type="match status" value="1"/>
</dbReference>
<comment type="caution">
    <text evidence="3">The sequence shown here is derived from an EMBL/GenBank/DDBJ whole genome shotgun (WGS) entry which is preliminary data.</text>
</comment>
<accession>A0A1M6ZJ37</accession>
<evidence type="ECO:0000313" key="5">
    <source>
        <dbReference type="Proteomes" id="UP000198940"/>
    </source>
</evidence>
<dbReference type="RefSeq" id="WP_072881602.1">
    <property type="nucleotide sequence ID" value="NZ_FOKU01000008.1"/>
</dbReference>
<dbReference type="PANTHER" id="PTHR30543:SF21">
    <property type="entry name" value="NAD(P)H-DEPENDENT FMN REDUCTASE LOT6"/>
    <property type="match status" value="1"/>
</dbReference>
<sequence>MAAILAFAGSNSSTSINFRLVQFTTSLVEGHDLRLLNMTKYPFPMFSEDDEKRKGYPNALVEFKEDIQKADGLILSVNEHNGNPSAYFKNVLDWLSRLDRKFLEGTKVLLMSTSGGKRGGMGSLGVIQNMLPRFGAEITATFSLPSFHDTFSEDGILDESLKAEHQKALQTFLDSLK</sequence>
<dbReference type="EMBL" id="FOKU01000008">
    <property type="protein sequence ID" value="SFC31031.1"/>
    <property type="molecule type" value="Genomic_DNA"/>
</dbReference>
<name>A0A1M6ZJ37_9FLAO</name>
<dbReference type="Pfam" id="PF03358">
    <property type="entry name" value="FMN_red"/>
    <property type="match status" value="1"/>
</dbReference>
<dbReference type="GO" id="GO:0016491">
    <property type="term" value="F:oxidoreductase activity"/>
    <property type="evidence" value="ECO:0007669"/>
    <property type="project" value="InterPro"/>
</dbReference>
<dbReference type="GO" id="GO:0010181">
    <property type="term" value="F:FMN binding"/>
    <property type="evidence" value="ECO:0007669"/>
    <property type="project" value="TreeGrafter"/>
</dbReference>
<dbReference type="PANTHER" id="PTHR30543">
    <property type="entry name" value="CHROMATE REDUCTASE"/>
    <property type="match status" value="1"/>
</dbReference>
<dbReference type="InterPro" id="IPR029039">
    <property type="entry name" value="Flavoprotein-like_sf"/>
</dbReference>
<dbReference type="Proteomes" id="UP000184031">
    <property type="component" value="Unassembled WGS sequence"/>
</dbReference>
<dbReference type="STRING" id="1055723.SAMN05216293_3135"/>